<sequence>MMKNWTAAIFAVLPLATFATHAVWADERTGEVPNAAITAPLPEDYDDTPAPPPEGKAIRKMAVDEPGKAAGNFGTLPVQDDGIFATLVFDRFEHRFKDGPDMALWDLTGWVGEDYNKLYIESEGTADTEKGGVEEAELELLYGRNIASFWDLQAGLRHDFIPSKADRDFLAFGVQGLAPYWFEVDATAYISDDGDVSAIVEVEYSMRLTQRLYLQPRFETSLALQTVEAYNIGSGVNGFELGLRMGYEIIRRFAPYIGVEWEQNVGSTKNMLEKAGEDTSKTAAVAGLRFWF</sequence>
<accession>A0ABP7Q6T4</accession>
<dbReference type="EMBL" id="BAABBO010000021">
    <property type="protein sequence ID" value="GAA3977227.1"/>
    <property type="molecule type" value="Genomic_DNA"/>
</dbReference>
<gene>
    <name evidence="2" type="ORF">GCM10022278_37480</name>
</gene>
<dbReference type="InterPro" id="IPR036709">
    <property type="entry name" value="Autotransporte_beta_dom_sf"/>
</dbReference>
<evidence type="ECO:0000313" key="2">
    <source>
        <dbReference type="EMBL" id="GAA3977227.1"/>
    </source>
</evidence>
<keyword evidence="3" id="KW-1185">Reference proteome</keyword>
<keyword evidence="1" id="KW-0732">Signal</keyword>
<feature type="signal peptide" evidence="1">
    <location>
        <begin position="1"/>
        <end position="25"/>
    </location>
</feature>
<dbReference type="InterPro" id="IPR007939">
    <property type="entry name" value="Cu-R_B_prcur"/>
</dbReference>
<reference evidence="3" key="1">
    <citation type="journal article" date="2019" name="Int. J. Syst. Evol. Microbiol.">
        <title>The Global Catalogue of Microorganisms (GCM) 10K type strain sequencing project: providing services to taxonomists for standard genome sequencing and annotation.</title>
        <authorList>
            <consortium name="The Broad Institute Genomics Platform"/>
            <consortium name="The Broad Institute Genome Sequencing Center for Infectious Disease"/>
            <person name="Wu L."/>
            <person name="Ma J."/>
        </authorList>
    </citation>
    <scope>NUCLEOTIDE SEQUENCE [LARGE SCALE GENOMIC DNA]</scope>
    <source>
        <strain evidence="3">JCM 17555</strain>
    </source>
</reference>
<evidence type="ECO:0000256" key="1">
    <source>
        <dbReference type="SAM" id="SignalP"/>
    </source>
</evidence>
<evidence type="ECO:0008006" key="4">
    <source>
        <dbReference type="Google" id="ProtNLM"/>
    </source>
</evidence>
<comment type="caution">
    <text evidence="2">The sequence shown here is derived from an EMBL/GenBank/DDBJ whole genome shotgun (WGS) entry which is preliminary data.</text>
</comment>
<name>A0ABP7Q6T4_9GAMM</name>
<evidence type="ECO:0000313" key="3">
    <source>
        <dbReference type="Proteomes" id="UP001501337"/>
    </source>
</evidence>
<dbReference type="Pfam" id="PF05275">
    <property type="entry name" value="CopB"/>
    <property type="match status" value="1"/>
</dbReference>
<feature type="chain" id="PRO_5046027178" description="Copper resistance protein B" evidence="1">
    <location>
        <begin position="26"/>
        <end position="292"/>
    </location>
</feature>
<dbReference type="RefSeq" id="WP_344809286.1">
    <property type="nucleotide sequence ID" value="NZ_BAABBO010000021.1"/>
</dbReference>
<dbReference type="Proteomes" id="UP001501337">
    <property type="component" value="Unassembled WGS sequence"/>
</dbReference>
<dbReference type="SUPFAM" id="SSF103515">
    <property type="entry name" value="Autotransporter"/>
    <property type="match status" value="1"/>
</dbReference>
<proteinExistence type="predicted"/>
<protein>
    <recommendedName>
        <fullName evidence="4">Copper resistance protein B</fullName>
    </recommendedName>
</protein>
<organism evidence="2 3">
    <name type="scientific">Allohahella marinimesophila</name>
    <dbReference type="NCBI Taxonomy" id="1054972"/>
    <lineage>
        <taxon>Bacteria</taxon>
        <taxon>Pseudomonadati</taxon>
        <taxon>Pseudomonadota</taxon>
        <taxon>Gammaproteobacteria</taxon>
        <taxon>Oceanospirillales</taxon>
        <taxon>Hahellaceae</taxon>
        <taxon>Allohahella</taxon>
    </lineage>
</organism>